<evidence type="ECO:0000313" key="3">
    <source>
        <dbReference type="Proteomes" id="UP000014155"/>
    </source>
</evidence>
<dbReference type="PATRIC" id="fig|1195236.3.peg.3943"/>
<feature type="domain" description="Integrase catalytic" evidence="1">
    <location>
        <begin position="503"/>
        <end position="701"/>
    </location>
</feature>
<accession>S0FQ06</accession>
<dbReference type="EMBL" id="AORV01000052">
    <property type="protein sequence ID" value="EMS70573.1"/>
    <property type="molecule type" value="Genomic_DNA"/>
</dbReference>
<keyword evidence="2" id="KW-0540">Nuclease</keyword>
<dbReference type="GO" id="GO:0003676">
    <property type="term" value="F:nucleic acid binding"/>
    <property type="evidence" value="ECO:0007669"/>
    <property type="project" value="InterPro"/>
</dbReference>
<sequence length="890" mass="103744">MFTNDEFKKWCKELGYSESTTELISRIRESEPSRNVGGGRKNMFGLYPSGKMGKTIQFESHKVELPGLYLKEHDDSVIEMYDQPPAIKISYKSAKEKVVTIYHTPDYFVLYNDRAGWEEWKTEEELLELAKDSPNRYVLINGKWSCPPGEEYAKQFGLHYWVKSSSEINWTLQRNLEFLEDYLFDTKTCVSLKSINKVLSRVRSNPGISLIELLKIDCVEVDDIYYMVARGEIYINIEQELLSEPDFTCVFIDKQTAYAYKTLTTRKNIPLFTDHTIEVAPGNKIIWDKNPWVIANLGEKNISLSSEEGKIIEIGKEQFFNMVSENRIKREENEIIKAIDSTIMTIIAKASEQDLKIANFRYEIILPILEGIPIKDIKEGIKVTQRTIRNWVNDFKQAEQQYGSGYIGLIPKIKDRGNRTPHLPDDMLDFVNMFLDENETVTNQSVKVLYGKFIKVCTNKGLIAPSQKSFGRIIKSRPKYQRILQTQGSRAAYAQEEFYWELDMTTPRHGERAFHIAHIDHTEIDLEMVHSKTGKKLGKAWITILMDAFTRRVLAFFITFDEPSYRSDMMVIRECVRRFNRLPQIIITDNGRDFRSTYFETLFAFYGVTVKRRPPHKARFGSVGERLFGTVMHQLIHNLQGNTKIIKNVRQVTKSVNPKNHAVWTLPNLYELLKEYLYEFYDVNEHTALGESPREAFERSIKISGKRKLRFIPYNDEFKIMTLPVAKRNNGTSLVDLQRGVKVQYFYYYCKNFNKPDVAGTRVPTRFDPWDIGIVYCYVRGQWEKCYSQYYSILKGKTESEISIASQELLAQKQNYARKSGVSAKELANFILKAEKTEEYLKQCIFDEEIDTQLYVINGCSNSSSNEKSEEFYDRNFDIDEDIYFDLDED</sequence>
<dbReference type="InterPro" id="IPR001584">
    <property type="entry name" value="Integrase_cat-core"/>
</dbReference>
<keyword evidence="2" id="KW-0255">Endonuclease</keyword>
<dbReference type="AlphaFoldDB" id="S0FQ06"/>
<dbReference type="InterPro" id="IPR036397">
    <property type="entry name" value="RNaseH_sf"/>
</dbReference>
<dbReference type="PROSITE" id="PS50994">
    <property type="entry name" value="INTEGRASE"/>
    <property type="match status" value="1"/>
</dbReference>
<keyword evidence="2" id="KW-0378">Hydrolase</keyword>
<evidence type="ECO:0000259" key="1">
    <source>
        <dbReference type="PROSITE" id="PS50994"/>
    </source>
</evidence>
<dbReference type="Pfam" id="PF00665">
    <property type="entry name" value="rve"/>
    <property type="match status" value="1"/>
</dbReference>
<dbReference type="SUPFAM" id="SSF53098">
    <property type="entry name" value="Ribonuclease H-like"/>
    <property type="match status" value="1"/>
</dbReference>
<dbReference type="Pfam" id="PF08722">
    <property type="entry name" value="Tn7_TnsA-like_N"/>
    <property type="match status" value="1"/>
</dbReference>
<protein>
    <submittedName>
        <fullName evidence="2">TnsA endonuclease C terminal/Integrase core domain/TnsA endonuclease N terminal</fullName>
    </submittedName>
</protein>
<dbReference type="GO" id="GO:0004519">
    <property type="term" value="F:endonuclease activity"/>
    <property type="evidence" value="ECO:0007669"/>
    <property type="project" value="UniProtKB-KW"/>
</dbReference>
<dbReference type="InterPro" id="IPR014833">
    <property type="entry name" value="TnsA_N"/>
</dbReference>
<dbReference type="STRING" id="1195236.CTER_3725"/>
<gene>
    <name evidence="2" type="ORF">CTER_3725</name>
</gene>
<name>S0FQ06_RUMCE</name>
<dbReference type="InterPro" id="IPR012337">
    <property type="entry name" value="RNaseH-like_sf"/>
</dbReference>
<dbReference type="Proteomes" id="UP000014155">
    <property type="component" value="Unassembled WGS sequence"/>
</dbReference>
<comment type="caution">
    <text evidence="2">The sequence shown here is derived from an EMBL/GenBank/DDBJ whole genome shotgun (WGS) entry which is preliminary data.</text>
</comment>
<dbReference type="Gene3D" id="3.30.420.10">
    <property type="entry name" value="Ribonuclease H-like superfamily/Ribonuclease H"/>
    <property type="match status" value="1"/>
</dbReference>
<reference evidence="2 3" key="1">
    <citation type="journal article" date="2013" name="Genome Announc.">
        <title>Draft Genome Sequence of the Cellulolytic, Mesophilic, Anaerobic Bacterium Clostridium termitidis Strain CT1112 (DSM 5398).</title>
        <authorList>
            <person name="Lal S."/>
            <person name="Ramachandran U."/>
            <person name="Zhang X."/>
            <person name="Munir R."/>
            <person name="Sparling R."/>
            <person name="Levin D.B."/>
        </authorList>
    </citation>
    <scope>NUCLEOTIDE SEQUENCE [LARGE SCALE GENOMIC DNA]</scope>
    <source>
        <strain evidence="2 3">CT1112</strain>
    </source>
</reference>
<dbReference type="GO" id="GO:0015074">
    <property type="term" value="P:DNA integration"/>
    <property type="evidence" value="ECO:0007669"/>
    <property type="project" value="InterPro"/>
</dbReference>
<dbReference type="RefSeq" id="WP_004628161.1">
    <property type="nucleotide sequence ID" value="NZ_AORV01000052.1"/>
</dbReference>
<keyword evidence="3" id="KW-1185">Reference proteome</keyword>
<organism evidence="2 3">
    <name type="scientific">Ruminiclostridium cellobioparum subsp. termitidis CT1112</name>
    <dbReference type="NCBI Taxonomy" id="1195236"/>
    <lineage>
        <taxon>Bacteria</taxon>
        <taxon>Bacillati</taxon>
        <taxon>Bacillota</taxon>
        <taxon>Clostridia</taxon>
        <taxon>Eubacteriales</taxon>
        <taxon>Oscillospiraceae</taxon>
        <taxon>Ruminiclostridium</taxon>
    </lineage>
</organism>
<proteinExistence type="predicted"/>
<dbReference type="eggNOG" id="COG2801">
    <property type="taxonomic scope" value="Bacteria"/>
</dbReference>
<evidence type="ECO:0000313" key="2">
    <source>
        <dbReference type="EMBL" id="EMS70573.1"/>
    </source>
</evidence>